<dbReference type="EMBL" id="MCFA01000017">
    <property type="protein sequence ID" value="ORY16548.1"/>
    <property type="molecule type" value="Genomic_DNA"/>
</dbReference>
<reference evidence="1 2" key="1">
    <citation type="submission" date="2016-07" db="EMBL/GenBank/DDBJ databases">
        <title>Pervasive Adenine N6-methylation of Active Genes in Fungi.</title>
        <authorList>
            <consortium name="DOE Joint Genome Institute"/>
            <person name="Mondo S.J."/>
            <person name="Dannebaum R.O."/>
            <person name="Kuo R.C."/>
            <person name="Labutti K."/>
            <person name="Haridas S."/>
            <person name="Kuo A."/>
            <person name="Salamov A."/>
            <person name="Ahrendt S.R."/>
            <person name="Lipzen A."/>
            <person name="Sullivan W."/>
            <person name="Andreopoulos W.B."/>
            <person name="Clum A."/>
            <person name="Lindquist E."/>
            <person name="Daum C."/>
            <person name="Ramamoorthy G.K."/>
            <person name="Gryganskyi A."/>
            <person name="Culley D."/>
            <person name="Magnuson J.K."/>
            <person name="James T.Y."/>
            <person name="O'Malley M.A."/>
            <person name="Stajich J.E."/>
            <person name="Spatafora J.W."/>
            <person name="Visel A."/>
            <person name="Grigoriev I.V."/>
        </authorList>
    </citation>
    <scope>NUCLEOTIDE SEQUENCE [LARGE SCALE GENOMIC DNA]</scope>
    <source>
        <strain evidence="1 2">CBS 115471</strain>
    </source>
</reference>
<name>A0A1Y2A251_9PLEO</name>
<dbReference type="Proteomes" id="UP000193144">
    <property type="component" value="Unassembled WGS sequence"/>
</dbReference>
<evidence type="ECO:0000313" key="1">
    <source>
        <dbReference type="EMBL" id="ORY16548.1"/>
    </source>
</evidence>
<gene>
    <name evidence="1" type="ORF">BCR34DRAFT_476001</name>
</gene>
<protein>
    <submittedName>
        <fullName evidence="1">Uncharacterized protein</fullName>
    </submittedName>
</protein>
<comment type="caution">
    <text evidence="1">The sequence shown here is derived from an EMBL/GenBank/DDBJ whole genome shotgun (WGS) entry which is preliminary data.</text>
</comment>
<accession>A0A1Y2A251</accession>
<evidence type="ECO:0000313" key="2">
    <source>
        <dbReference type="Proteomes" id="UP000193144"/>
    </source>
</evidence>
<dbReference type="OrthoDB" id="303107at2759"/>
<keyword evidence="2" id="KW-1185">Reference proteome</keyword>
<dbReference type="AlphaFoldDB" id="A0A1Y2A251"/>
<proteinExistence type="predicted"/>
<organism evidence="1 2">
    <name type="scientific">Clohesyomyces aquaticus</name>
    <dbReference type="NCBI Taxonomy" id="1231657"/>
    <lineage>
        <taxon>Eukaryota</taxon>
        <taxon>Fungi</taxon>
        <taxon>Dikarya</taxon>
        <taxon>Ascomycota</taxon>
        <taxon>Pezizomycotina</taxon>
        <taxon>Dothideomycetes</taxon>
        <taxon>Pleosporomycetidae</taxon>
        <taxon>Pleosporales</taxon>
        <taxon>Lindgomycetaceae</taxon>
        <taxon>Clohesyomyces</taxon>
    </lineage>
</organism>
<sequence length="210" mass="23698">MEIGPEISVNALIQSLAGAAVHEWVFKEQFKCSAMMSTPLLEKYRYHLAEICGDAALRNLDFASHQSLLDEKSAYFYDYFLPRTASRHADRLLDALRPYIIEESRAMAVPQLKERLQSIFHLALEIKTLAMVGKDTYECIWPIAGSSFDVDLMEPDARGQPHTGKAKLPLVPGLRVYKSDRRLVDYEGFRKSEDDGLHDPVVIAKAVISV</sequence>